<dbReference type="PROSITE" id="PS50206">
    <property type="entry name" value="RHODANESE_3"/>
    <property type="match status" value="1"/>
</dbReference>
<name>A0A7J7MKJ3_9MAGN</name>
<dbReference type="EMBL" id="JACGCM010001428">
    <property type="protein sequence ID" value="KAF6155391.1"/>
    <property type="molecule type" value="Genomic_DNA"/>
</dbReference>
<dbReference type="Gene3D" id="3.40.250.10">
    <property type="entry name" value="Rhodanese-like domain"/>
    <property type="match status" value="1"/>
</dbReference>
<dbReference type="PANTHER" id="PTHR43629">
    <property type="entry name" value="PEPTIDYL-PROLYL CIS-TRANS ISOMERASE"/>
    <property type="match status" value="1"/>
</dbReference>
<dbReference type="InterPro" id="IPR001763">
    <property type="entry name" value="Rhodanese-like_dom"/>
</dbReference>
<dbReference type="InterPro" id="IPR009902">
    <property type="entry name" value="DUF1442"/>
</dbReference>
<feature type="domain" description="Rhodanese" evidence="1">
    <location>
        <begin position="60"/>
        <end position="113"/>
    </location>
</feature>
<evidence type="ECO:0000313" key="3">
    <source>
        <dbReference type="Proteomes" id="UP000541444"/>
    </source>
</evidence>
<dbReference type="Pfam" id="PF07279">
    <property type="entry name" value="DUF1442"/>
    <property type="match status" value="1"/>
</dbReference>
<sequence length="268" mass="30711">MLPRVPEFEEAAFCAPLNKVVRCKTKFGFHLLQVLSEREEALLHQIEPEELHLKMQDPSFIEEAQLIDVRESEEIAQASLPGFKVLPLRQFGSWAADIATKFDPQKDTYVLCEVFEELSVAELVSAMVGGWKVQLIVEMWCHGGVITTSIGLVKASHHTGGDIFALFHKNGRDWSMLKQWTRLQKVYYILRIVTGVKFIIEIHRQELRTNIVERAHRLCTCYMQLILENKRKKDSQGNMKPFSSPFPFIWSHPLAHACLQMGTVASFS</sequence>
<proteinExistence type="predicted"/>
<dbReference type="Proteomes" id="UP000541444">
    <property type="component" value="Unassembled WGS sequence"/>
</dbReference>
<accession>A0A7J7MKJ3</accession>
<organism evidence="2 3">
    <name type="scientific">Kingdonia uniflora</name>
    <dbReference type="NCBI Taxonomy" id="39325"/>
    <lineage>
        <taxon>Eukaryota</taxon>
        <taxon>Viridiplantae</taxon>
        <taxon>Streptophyta</taxon>
        <taxon>Embryophyta</taxon>
        <taxon>Tracheophyta</taxon>
        <taxon>Spermatophyta</taxon>
        <taxon>Magnoliopsida</taxon>
        <taxon>Ranunculales</taxon>
        <taxon>Circaeasteraceae</taxon>
        <taxon>Kingdonia</taxon>
    </lineage>
</organism>
<evidence type="ECO:0000259" key="1">
    <source>
        <dbReference type="PROSITE" id="PS50206"/>
    </source>
</evidence>
<protein>
    <recommendedName>
        <fullName evidence="1">Rhodanese domain-containing protein</fullName>
    </recommendedName>
</protein>
<keyword evidence="3" id="KW-1185">Reference proteome</keyword>
<comment type="caution">
    <text evidence="2">The sequence shown here is derived from an EMBL/GenBank/DDBJ whole genome shotgun (WGS) entry which is preliminary data.</text>
</comment>
<reference evidence="2 3" key="1">
    <citation type="journal article" date="2020" name="IScience">
        <title>Genome Sequencing of the Endangered Kingdonia uniflora (Circaeasteraceae, Ranunculales) Reveals Potential Mechanisms of Evolutionary Specialization.</title>
        <authorList>
            <person name="Sun Y."/>
            <person name="Deng T."/>
            <person name="Zhang A."/>
            <person name="Moore M.J."/>
            <person name="Landis J.B."/>
            <person name="Lin N."/>
            <person name="Zhang H."/>
            <person name="Zhang X."/>
            <person name="Huang J."/>
            <person name="Zhang X."/>
            <person name="Sun H."/>
            <person name="Wang H."/>
        </authorList>
    </citation>
    <scope>NUCLEOTIDE SEQUENCE [LARGE SCALE GENOMIC DNA]</scope>
    <source>
        <strain evidence="2">TB1705</strain>
        <tissue evidence="2">Leaf</tissue>
    </source>
</reference>
<dbReference type="SUPFAM" id="SSF52821">
    <property type="entry name" value="Rhodanese/Cell cycle control phosphatase"/>
    <property type="match status" value="1"/>
</dbReference>
<dbReference type="AlphaFoldDB" id="A0A7J7MKJ3"/>
<dbReference type="OrthoDB" id="1911748at2759"/>
<evidence type="ECO:0000313" key="2">
    <source>
        <dbReference type="EMBL" id="KAF6155391.1"/>
    </source>
</evidence>
<dbReference type="PANTHER" id="PTHR43629:SF2">
    <property type="entry name" value="RHODANESE-LIKE_PPIC DOMAIN-CONTAINING PROTEIN 12, CHLOROPLASTIC"/>
    <property type="match status" value="1"/>
</dbReference>
<dbReference type="InterPro" id="IPR052204">
    <property type="entry name" value="PpiC/parvulin_rotamase"/>
</dbReference>
<gene>
    <name evidence="2" type="ORF">GIB67_019917</name>
</gene>
<dbReference type="InterPro" id="IPR036873">
    <property type="entry name" value="Rhodanese-like_dom_sf"/>
</dbReference>